<dbReference type="Proteomes" id="UP000315389">
    <property type="component" value="Unassembled WGS sequence"/>
</dbReference>
<dbReference type="AlphaFoldDB" id="A0A542ZTI7"/>
<evidence type="ECO:0008006" key="3">
    <source>
        <dbReference type="Google" id="ProtNLM"/>
    </source>
</evidence>
<keyword evidence="2" id="KW-1185">Reference proteome</keyword>
<sequence length="121" mass="12258">MELAVALPAVVLALMLLLCVAKVGTARVAAERAAATAARLVAIGTSPAEVTNAVQRAGGRGASVSTRVEAGWATAEVSIPIVATWGTWQVVAEQSMPTEEYLVGFPIDSAVANASPGEDSP</sequence>
<reference evidence="1 2" key="1">
    <citation type="submission" date="2019-06" db="EMBL/GenBank/DDBJ databases">
        <title>Sequencing the genomes of 1000 actinobacteria strains.</title>
        <authorList>
            <person name="Klenk H.-P."/>
        </authorList>
    </citation>
    <scope>NUCLEOTIDE SEQUENCE [LARGE SCALE GENOMIC DNA]</scope>
    <source>
        <strain evidence="1 2">DSM 4813</strain>
    </source>
</reference>
<dbReference type="NCBIfam" id="NF041390">
    <property type="entry name" value="TadE_Rv3655c"/>
    <property type="match status" value="1"/>
</dbReference>
<accession>A0A542ZTI7</accession>
<organism evidence="1 2">
    <name type="scientific">Rarobacter faecitabidus</name>
    <dbReference type="NCBI Taxonomy" id="13243"/>
    <lineage>
        <taxon>Bacteria</taxon>
        <taxon>Bacillati</taxon>
        <taxon>Actinomycetota</taxon>
        <taxon>Actinomycetes</taxon>
        <taxon>Micrococcales</taxon>
        <taxon>Rarobacteraceae</taxon>
        <taxon>Rarobacter</taxon>
    </lineage>
</organism>
<gene>
    <name evidence="1" type="ORF">FB461_0083</name>
</gene>
<proteinExistence type="predicted"/>
<evidence type="ECO:0000313" key="2">
    <source>
        <dbReference type="Proteomes" id="UP000315389"/>
    </source>
</evidence>
<dbReference type="InterPro" id="IPR049790">
    <property type="entry name" value="Rv3655c/TadE"/>
</dbReference>
<evidence type="ECO:0000313" key="1">
    <source>
        <dbReference type="EMBL" id="TQL63617.1"/>
    </source>
</evidence>
<name>A0A542ZTI7_RARFA</name>
<protein>
    <recommendedName>
        <fullName evidence="3">TadE-like protein</fullName>
    </recommendedName>
</protein>
<comment type="caution">
    <text evidence="1">The sequence shown here is derived from an EMBL/GenBank/DDBJ whole genome shotgun (WGS) entry which is preliminary data.</text>
</comment>
<dbReference type="EMBL" id="VFOS01000001">
    <property type="protein sequence ID" value="TQL63617.1"/>
    <property type="molecule type" value="Genomic_DNA"/>
</dbReference>